<dbReference type="GO" id="GO:0098552">
    <property type="term" value="C:side of membrane"/>
    <property type="evidence" value="ECO:0007669"/>
    <property type="project" value="UniProtKB-KW"/>
</dbReference>
<feature type="region of interest" description="Disordered" evidence="10">
    <location>
        <begin position="146"/>
        <end position="166"/>
    </location>
</feature>
<dbReference type="Gene3D" id="2.60.40.420">
    <property type="entry name" value="Cupredoxins - blue copper proteins"/>
    <property type="match status" value="1"/>
</dbReference>
<protein>
    <recommendedName>
        <fullName evidence="13">Phytocyanin domain-containing protein</fullName>
    </recommendedName>
</protein>
<dbReference type="PANTHER" id="PTHR33021">
    <property type="entry name" value="BLUE COPPER PROTEIN"/>
    <property type="match status" value="1"/>
</dbReference>
<proteinExistence type="inferred from homology"/>
<dbReference type="GO" id="GO:0012505">
    <property type="term" value="C:endomembrane system"/>
    <property type="evidence" value="ECO:0007669"/>
    <property type="project" value="UniProtKB-SubCell"/>
</dbReference>
<evidence type="ECO:0000256" key="6">
    <source>
        <dbReference type="ARBA" id="ARBA00023180"/>
    </source>
</evidence>
<dbReference type="Pfam" id="PF02298">
    <property type="entry name" value="Cu_bind_like"/>
    <property type="match status" value="1"/>
</dbReference>
<feature type="domain" description="Phytocyanin" evidence="13">
    <location>
        <begin position="30"/>
        <end position="140"/>
    </location>
</feature>
<organism evidence="14 15">
    <name type="scientific">Tetracentron sinense</name>
    <name type="common">Spur-leaf</name>
    <dbReference type="NCBI Taxonomy" id="13715"/>
    <lineage>
        <taxon>Eukaryota</taxon>
        <taxon>Viridiplantae</taxon>
        <taxon>Streptophyta</taxon>
        <taxon>Embryophyta</taxon>
        <taxon>Tracheophyta</taxon>
        <taxon>Spermatophyta</taxon>
        <taxon>Magnoliopsida</taxon>
        <taxon>Trochodendrales</taxon>
        <taxon>Trochodendraceae</taxon>
        <taxon>Tetracentron</taxon>
    </lineage>
</organism>
<keyword evidence="7" id="KW-0449">Lipoprotein</keyword>
<dbReference type="SUPFAM" id="SSF49503">
    <property type="entry name" value="Cupredoxins"/>
    <property type="match status" value="1"/>
</dbReference>
<dbReference type="GO" id="GO:0005886">
    <property type="term" value="C:plasma membrane"/>
    <property type="evidence" value="ECO:0007669"/>
    <property type="project" value="TreeGrafter"/>
</dbReference>
<evidence type="ECO:0000313" key="14">
    <source>
        <dbReference type="EMBL" id="KAF8388928.1"/>
    </source>
</evidence>
<evidence type="ECO:0000256" key="10">
    <source>
        <dbReference type="SAM" id="MobiDB-lite"/>
    </source>
</evidence>
<dbReference type="CDD" id="cd11019">
    <property type="entry name" value="OsENODL1_like"/>
    <property type="match status" value="1"/>
</dbReference>
<keyword evidence="2" id="KW-0336">GPI-anchor</keyword>
<dbReference type="InterPro" id="IPR003245">
    <property type="entry name" value="Phytocyanin_dom"/>
</dbReference>
<dbReference type="AlphaFoldDB" id="A0A834YLJ8"/>
<keyword evidence="15" id="KW-1185">Reference proteome</keyword>
<comment type="subcellular location">
    <subcellularLocation>
        <location evidence="9">Endomembrane system</location>
        <topology evidence="9">Lipid-anchor</topology>
    </subcellularLocation>
    <subcellularLocation>
        <location evidence="1">Membrane</location>
        <topology evidence="1">Lipid-anchor</topology>
        <topology evidence="1">GPI-anchor</topology>
    </subcellularLocation>
</comment>
<feature type="transmembrane region" description="Helical" evidence="11">
    <location>
        <begin position="173"/>
        <end position="195"/>
    </location>
</feature>
<dbReference type="OrthoDB" id="1933543at2759"/>
<dbReference type="OMA" id="VFEYEND"/>
<evidence type="ECO:0000256" key="12">
    <source>
        <dbReference type="SAM" id="SignalP"/>
    </source>
</evidence>
<evidence type="ECO:0000313" key="15">
    <source>
        <dbReference type="Proteomes" id="UP000655225"/>
    </source>
</evidence>
<keyword evidence="6" id="KW-0325">Glycoprotein</keyword>
<feature type="chain" id="PRO_5032597908" description="Phytocyanin domain-containing protein" evidence="12">
    <location>
        <begin position="28"/>
        <end position="198"/>
    </location>
</feature>
<keyword evidence="11" id="KW-0812">Transmembrane</keyword>
<sequence>MKNNNKASLLDLICVFLVLAAANMVTGVSTEFKVGDNGGWREPDLDNAAMYNQWAAKNRFQVGDSLSKGVNMISFLFRVQDSVLVVDKWGYHHCNTSNPISTFDDGKTVIKLDRPGPFYFISGAPDHCKNGQRLLANVLTLHPTPESPPSIAVPPQPYPTNSPSPSPLPSSEVSVVVAFILISMASAAALVTLVWGAP</sequence>
<evidence type="ECO:0000259" key="13">
    <source>
        <dbReference type="PROSITE" id="PS51485"/>
    </source>
</evidence>
<dbReference type="PANTHER" id="PTHR33021:SF234">
    <property type="entry name" value="EARLY NODULIN-LIKE PROTEIN 7"/>
    <property type="match status" value="1"/>
</dbReference>
<evidence type="ECO:0000256" key="9">
    <source>
        <dbReference type="ARBA" id="ARBA00037868"/>
    </source>
</evidence>
<keyword evidence="11" id="KW-1133">Transmembrane helix</keyword>
<evidence type="ECO:0000256" key="7">
    <source>
        <dbReference type="ARBA" id="ARBA00023288"/>
    </source>
</evidence>
<evidence type="ECO:0000256" key="5">
    <source>
        <dbReference type="ARBA" id="ARBA00023157"/>
    </source>
</evidence>
<evidence type="ECO:0000256" key="1">
    <source>
        <dbReference type="ARBA" id="ARBA00004589"/>
    </source>
</evidence>
<dbReference type="InterPro" id="IPR039391">
    <property type="entry name" value="Phytocyanin-like"/>
</dbReference>
<evidence type="ECO:0000256" key="3">
    <source>
        <dbReference type="ARBA" id="ARBA00022729"/>
    </source>
</evidence>
<keyword evidence="4 11" id="KW-0472">Membrane</keyword>
<reference evidence="14 15" key="1">
    <citation type="submission" date="2020-04" db="EMBL/GenBank/DDBJ databases">
        <title>Plant Genome Project.</title>
        <authorList>
            <person name="Zhang R.-G."/>
        </authorList>
    </citation>
    <scope>NUCLEOTIDE SEQUENCE [LARGE SCALE GENOMIC DNA]</scope>
    <source>
        <strain evidence="14">YNK0</strain>
        <tissue evidence="14">Leaf</tissue>
    </source>
</reference>
<feature type="signal peptide" evidence="12">
    <location>
        <begin position="1"/>
        <end position="27"/>
    </location>
</feature>
<evidence type="ECO:0000256" key="4">
    <source>
        <dbReference type="ARBA" id="ARBA00023136"/>
    </source>
</evidence>
<dbReference type="EMBL" id="JABCRI010000019">
    <property type="protein sequence ID" value="KAF8388928.1"/>
    <property type="molecule type" value="Genomic_DNA"/>
</dbReference>
<dbReference type="InterPro" id="IPR041846">
    <property type="entry name" value="ENL_dom"/>
</dbReference>
<keyword evidence="5" id="KW-1015">Disulfide bond</keyword>
<name>A0A834YLJ8_TETSI</name>
<dbReference type="FunFam" id="2.60.40.420:FF:000010">
    <property type="entry name" value="Early nodulin-like protein 1"/>
    <property type="match status" value="1"/>
</dbReference>
<evidence type="ECO:0000256" key="11">
    <source>
        <dbReference type="SAM" id="Phobius"/>
    </source>
</evidence>
<accession>A0A834YLJ8</accession>
<keyword evidence="3 12" id="KW-0732">Signal</keyword>
<evidence type="ECO:0000256" key="8">
    <source>
        <dbReference type="ARBA" id="ARBA00035011"/>
    </source>
</evidence>
<comment type="caution">
    <text evidence="14">The sequence shown here is derived from an EMBL/GenBank/DDBJ whole genome shotgun (WGS) entry which is preliminary data.</text>
</comment>
<dbReference type="GO" id="GO:0009055">
    <property type="term" value="F:electron transfer activity"/>
    <property type="evidence" value="ECO:0007669"/>
    <property type="project" value="InterPro"/>
</dbReference>
<gene>
    <name evidence="14" type="ORF">HHK36_025610</name>
</gene>
<dbReference type="PROSITE" id="PS51485">
    <property type="entry name" value="PHYTOCYANIN"/>
    <property type="match status" value="1"/>
</dbReference>
<evidence type="ECO:0000256" key="2">
    <source>
        <dbReference type="ARBA" id="ARBA00022622"/>
    </source>
</evidence>
<dbReference type="Proteomes" id="UP000655225">
    <property type="component" value="Unassembled WGS sequence"/>
</dbReference>
<dbReference type="InterPro" id="IPR008972">
    <property type="entry name" value="Cupredoxin"/>
</dbReference>
<comment type="similarity">
    <text evidence="8">Belongs to the early nodulin-like (ENODL) family.</text>
</comment>